<comment type="caution">
    <text evidence="1">The sequence shown here is derived from an EMBL/GenBank/DDBJ whole genome shotgun (WGS) entry which is preliminary data.</text>
</comment>
<reference evidence="1 2" key="1">
    <citation type="journal article" date="2020" name="Nat. Food">
        <title>A phased Vanilla planifolia genome enables genetic improvement of flavour and production.</title>
        <authorList>
            <person name="Hasing T."/>
            <person name="Tang H."/>
            <person name="Brym M."/>
            <person name="Khazi F."/>
            <person name="Huang T."/>
            <person name="Chambers A.H."/>
        </authorList>
    </citation>
    <scope>NUCLEOTIDE SEQUENCE [LARGE SCALE GENOMIC DNA]</scope>
    <source>
        <tissue evidence="1">Leaf</tissue>
    </source>
</reference>
<name>A0A835QBM2_VANPL</name>
<protein>
    <recommendedName>
        <fullName evidence="3">F-box/kelch-repeat protein SKIP6</fullName>
    </recommendedName>
</protein>
<accession>A0A835QBM2</accession>
<dbReference type="Proteomes" id="UP000636800">
    <property type="component" value="Unassembled WGS sequence"/>
</dbReference>
<evidence type="ECO:0008006" key="3">
    <source>
        <dbReference type="Google" id="ProtNLM"/>
    </source>
</evidence>
<dbReference type="OrthoDB" id="1931779at2759"/>
<sequence>MHGSAVIAGKLLAVADRGGVVFDPAAEPEKAWCTVPTSLDLGWRGRAAAVGGVLYSYDFLGKIKGYDMVADKWRQVEGVDKELPKLRKAAVFGVGGKGAWRSEEMEIAIAGIKLSVVSSGGLQGSVEWSESVRLPVLKGSSIAYCISLEI</sequence>
<keyword evidence="2" id="KW-1185">Reference proteome</keyword>
<gene>
    <name evidence="1" type="ORF">HPP92_016850</name>
</gene>
<organism evidence="1 2">
    <name type="scientific">Vanilla planifolia</name>
    <name type="common">Vanilla</name>
    <dbReference type="NCBI Taxonomy" id="51239"/>
    <lineage>
        <taxon>Eukaryota</taxon>
        <taxon>Viridiplantae</taxon>
        <taxon>Streptophyta</taxon>
        <taxon>Embryophyta</taxon>
        <taxon>Tracheophyta</taxon>
        <taxon>Spermatophyta</taxon>
        <taxon>Magnoliopsida</taxon>
        <taxon>Liliopsida</taxon>
        <taxon>Asparagales</taxon>
        <taxon>Orchidaceae</taxon>
        <taxon>Vanilloideae</taxon>
        <taxon>Vanilleae</taxon>
        <taxon>Vanilla</taxon>
    </lineage>
</organism>
<proteinExistence type="predicted"/>
<dbReference type="InterPro" id="IPR015915">
    <property type="entry name" value="Kelch-typ_b-propeller"/>
</dbReference>
<dbReference type="EMBL" id="JADCNL010000008">
    <property type="protein sequence ID" value="KAG0470150.1"/>
    <property type="molecule type" value="Genomic_DNA"/>
</dbReference>
<dbReference type="AlphaFoldDB" id="A0A835QBM2"/>
<evidence type="ECO:0000313" key="2">
    <source>
        <dbReference type="Proteomes" id="UP000636800"/>
    </source>
</evidence>
<dbReference type="SUPFAM" id="SSF117281">
    <property type="entry name" value="Kelch motif"/>
    <property type="match status" value="1"/>
</dbReference>
<evidence type="ECO:0000313" key="1">
    <source>
        <dbReference type="EMBL" id="KAG0470150.1"/>
    </source>
</evidence>